<keyword evidence="4" id="KW-1185">Reference proteome</keyword>
<evidence type="ECO:0000259" key="2">
    <source>
        <dbReference type="Pfam" id="PF09361"/>
    </source>
</evidence>
<feature type="domain" description="Phasin" evidence="2">
    <location>
        <begin position="8"/>
        <end position="106"/>
    </location>
</feature>
<comment type="caution">
    <text evidence="3">The sequence shown here is derived from an EMBL/GenBank/DDBJ whole genome shotgun (WGS) entry which is preliminary data.</text>
</comment>
<dbReference type="NCBIfam" id="TIGR02809">
    <property type="entry name" value="phasin_3"/>
    <property type="match status" value="1"/>
</dbReference>
<protein>
    <submittedName>
        <fullName evidence="3">Phasin family protein</fullName>
    </submittedName>
</protein>
<accession>A0ABS9A6M3</accession>
<sequence length="142" mass="16195">MQDKMLDEFNQQTRRFFEPMRKLNSLMLGNMEKMTEYQLEAMKRYSQMGTERMRSASEIRDAQDLQAFGAQQAEMMNELSQQMMEDAQALGEMSQQFRAELEQLFGEVSQELSDTAKQAEASAKPAASTKTDAPAKATSRKS</sequence>
<feature type="region of interest" description="Disordered" evidence="1">
    <location>
        <begin position="109"/>
        <end position="142"/>
    </location>
</feature>
<gene>
    <name evidence="3" type="ORF">HOP53_12720</name>
</gene>
<dbReference type="Pfam" id="PF09361">
    <property type="entry name" value="Phasin_2"/>
    <property type="match status" value="1"/>
</dbReference>
<dbReference type="InterPro" id="IPR014176">
    <property type="entry name" value="Phasin_subfam-3"/>
</dbReference>
<proteinExistence type="predicted"/>
<evidence type="ECO:0000313" key="4">
    <source>
        <dbReference type="Proteomes" id="UP001320168"/>
    </source>
</evidence>
<dbReference type="InterPro" id="IPR018968">
    <property type="entry name" value="Phasin"/>
</dbReference>
<evidence type="ECO:0000256" key="1">
    <source>
        <dbReference type="SAM" id="MobiDB-lite"/>
    </source>
</evidence>
<feature type="compositionally biased region" description="Low complexity" evidence="1">
    <location>
        <begin position="115"/>
        <end position="142"/>
    </location>
</feature>
<dbReference type="EMBL" id="JABFTX010000002">
    <property type="protein sequence ID" value="MCE8003705.1"/>
    <property type="molecule type" value="Genomic_DNA"/>
</dbReference>
<dbReference type="Proteomes" id="UP001320168">
    <property type="component" value="Unassembled WGS sequence"/>
</dbReference>
<evidence type="ECO:0000313" key="3">
    <source>
        <dbReference type="EMBL" id="MCE8003705.1"/>
    </source>
</evidence>
<dbReference type="RefSeq" id="WP_234270376.1">
    <property type="nucleotide sequence ID" value="NZ_JABFTX010000002.1"/>
</dbReference>
<reference evidence="3 4" key="1">
    <citation type="journal article" date="2021" name="Front. Microbiol.">
        <title>Aerobic Denitrification and Heterotrophic Sulfur Oxidation in the Genus Halomonas Revealed by Six Novel Species Characterizations and Genome-Based Analysis.</title>
        <authorList>
            <person name="Wang L."/>
            <person name="Shao Z."/>
        </authorList>
    </citation>
    <scope>NUCLEOTIDE SEQUENCE [LARGE SCALE GENOMIC DNA]</scope>
    <source>
        <strain evidence="3 4">MCCC 1A11081</strain>
    </source>
</reference>
<name>A0ABS9A6M3_9GAMM</name>
<organism evidence="3 4">
    <name type="scientific">Billgrantia ethanolica</name>
    <dbReference type="NCBI Taxonomy" id="2733486"/>
    <lineage>
        <taxon>Bacteria</taxon>
        <taxon>Pseudomonadati</taxon>
        <taxon>Pseudomonadota</taxon>
        <taxon>Gammaproteobacteria</taxon>
        <taxon>Oceanospirillales</taxon>
        <taxon>Halomonadaceae</taxon>
        <taxon>Billgrantia</taxon>
    </lineage>
</organism>